<dbReference type="NCBIfam" id="TIGR00479">
    <property type="entry name" value="rumA"/>
    <property type="match status" value="1"/>
</dbReference>
<dbReference type="RefSeq" id="WP_307410523.1">
    <property type="nucleotide sequence ID" value="NZ_JAUSUR010000007.1"/>
</dbReference>
<feature type="binding site" evidence="4">
    <location>
        <position position="320"/>
    </location>
    <ligand>
        <name>S-adenosyl-L-methionine</name>
        <dbReference type="ChEBI" id="CHEBI:59789"/>
    </ligand>
</feature>
<feature type="active site" description="Nucleophile" evidence="4">
    <location>
        <position position="394"/>
    </location>
</feature>
<reference evidence="7 8" key="1">
    <citation type="submission" date="2023-07" db="EMBL/GenBank/DDBJ databases">
        <title>Genomic Encyclopedia of Type Strains, Phase IV (KMG-IV): sequencing the most valuable type-strain genomes for metagenomic binning, comparative biology and taxonomic classification.</title>
        <authorList>
            <person name="Goeker M."/>
        </authorList>
    </citation>
    <scope>NUCLEOTIDE SEQUENCE [LARGE SCALE GENOMIC DNA]</scope>
    <source>
        <strain evidence="7 8">DSM 16784</strain>
    </source>
</reference>
<dbReference type="InterPro" id="IPR002792">
    <property type="entry name" value="TRAM_dom"/>
</dbReference>
<dbReference type="InterPro" id="IPR012340">
    <property type="entry name" value="NA-bd_OB-fold"/>
</dbReference>
<dbReference type="Gene3D" id="2.40.50.140">
    <property type="entry name" value="Nucleic acid-binding proteins"/>
    <property type="match status" value="1"/>
</dbReference>
<comment type="caution">
    <text evidence="7">The sequence shown here is derived from an EMBL/GenBank/DDBJ whole genome shotgun (WGS) entry which is preliminary data.</text>
</comment>
<evidence type="ECO:0000259" key="6">
    <source>
        <dbReference type="PROSITE" id="PS50926"/>
    </source>
</evidence>
<dbReference type="Gene3D" id="3.40.50.150">
    <property type="entry name" value="Vaccinia Virus protein VP39"/>
    <property type="match status" value="1"/>
</dbReference>
<protein>
    <submittedName>
        <fullName evidence="7">23S rRNA (Uracil1939-C5)-methyltransferase</fullName>
        <ecNumber evidence="7">2.1.1.190</ecNumber>
    </submittedName>
</protein>
<feature type="binding site" evidence="4">
    <location>
        <position position="367"/>
    </location>
    <ligand>
        <name>S-adenosyl-L-methionine</name>
        <dbReference type="ChEBI" id="CHEBI:59789"/>
    </ligand>
</feature>
<dbReference type="InterPro" id="IPR010280">
    <property type="entry name" value="U5_MeTrfase_fam"/>
</dbReference>
<dbReference type="SUPFAM" id="SSF50249">
    <property type="entry name" value="Nucleic acid-binding proteins"/>
    <property type="match status" value="1"/>
</dbReference>
<dbReference type="Proteomes" id="UP001230220">
    <property type="component" value="Unassembled WGS sequence"/>
</dbReference>
<keyword evidence="1 4" id="KW-0489">Methyltransferase</keyword>
<accession>A0ABU0E709</accession>
<sequence>METKIEKIGINGEGIGFINKKPIFIHGVLPGEYANISITQKHDTYSIGELNRVIQSSEDRVLPECKIHKKCGACTMMHANYKAQLSFKYDILRETLWKYARVKESLIQPVVANEQPLFYRNSLKLPFAMKNDKLTIGMYEQNSNRFVEVKQCIVHEQRLDEIKIEIVKILNQYHYKAYTNNDKKGLRYLVLRMIDDKCQCTFVHGGMSFDDTCIDKVMNIPEVISVCESINASKKQIQIFGDQLNVLEGKKQINFRFDDLKVTLSARSFFQLNTKQAENLYHIVDTLIPDHQNLLVEAYCGVGIMSLFMAKKADKVIGIESIKDAIKNARRNAERNNLKNAEFIVGDAGKQLVKLSKVQQIDTLIVDPPRSGLDETMLDCIMKSNIKQIVYVSCNPATLAKNLNVLSKKYNVETVIPVDMFSQTAHIETCVLLSHKNS</sequence>
<feature type="domain" description="TRAM" evidence="6">
    <location>
        <begin position="1"/>
        <end position="52"/>
    </location>
</feature>
<keyword evidence="3 4" id="KW-0949">S-adenosyl-L-methionine</keyword>
<dbReference type="InterPro" id="IPR030390">
    <property type="entry name" value="MeTrfase_TrmA_AS"/>
</dbReference>
<proteinExistence type="inferred from homology"/>
<evidence type="ECO:0000256" key="5">
    <source>
        <dbReference type="PROSITE-ProRule" id="PRU10015"/>
    </source>
</evidence>
<evidence type="ECO:0000256" key="1">
    <source>
        <dbReference type="ARBA" id="ARBA00022603"/>
    </source>
</evidence>
<comment type="similarity">
    <text evidence="4">Belongs to the class I-like SAM-binding methyltransferase superfamily. RNA M5U methyltransferase family.</text>
</comment>
<evidence type="ECO:0000313" key="7">
    <source>
        <dbReference type="EMBL" id="MDQ0362677.1"/>
    </source>
</evidence>
<dbReference type="Pfam" id="PF01938">
    <property type="entry name" value="TRAM"/>
    <property type="match status" value="1"/>
</dbReference>
<dbReference type="EMBL" id="JAUSUR010000007">
    <property type="protein sequence ID" value="MDQ0362677.1"/>
    <property type="molecule type" value="Genomic_DNA"/>
</dbReference>
<dbReference type="InterPro" id="IPR029063">
    <property type="entry name" value="SAM-dependent_MTases_sf"/>
</dbReference>
<gene>
    <name evidence="7" type="ORF">J2S15_003431</name>
</gene>
<dbReference type="PANTHER" id="PTHR11061:SF30">
    <property type="entry name" value="TRNA (URACIL(54)-C(5))-METHYLTRANSFERASE"/>
    <property type="match status" value="1"/>
</dbReference>
<feature type="active site" evidence="5">
    <location>
        <position position="394"/>
    </location>
</feature>
<dbReference type="SUPFAM" id="SSF53335">
    <property type="entry name" value="S-adenosyl-L-methionine-dependent methyltransferases"/>
    <property type="match status" value="1"/>
</dbReference>
<feature type="binding site" evidence="4">
    <location>
        <position position="271"/>
    </location>
    <ligand>
        <name>S-adenosyl-L-methionine</name>
        <dbReference type="ChEBI" id="CHEBI:59789"/>
    </ligand>
</feature>
<dbReference type="Gene3D" id="2.40.50.1070">
    <property type="match status" value="1"/>
</dbReference>
<evidence type="ECO:0000256" key="4">
    <source>
        <dbReference type="PROSITE-ProRule" id="PRU01024"/>
    </source>
</evidence>
<dbReference type="PROSITE" id="PS51687">
    <property type="entry name" value="SAM_MT_RNA_M5U"/>
    <property type="match status" value="1"/>
</dbReference>
<dbReference type="CDD" id="cd02440">
    <property type="entry name" value="AdoMet_MTases"/>
    <property type="match status" value="1"/>
</dbReference>
<feature type="binding site" evidence="4">
    <location>
        <position position="299"/>
    </location>
    <ligand>
        <name>S-adenosyl-L-methionine</name>
        <dbReference type="ChEBI" id="CHEBI:59789"/>
    </ligand>
</feature>
<name>A0ABU0E709_9FIRM</name>
<dbReference type="PANTHER" id="PTHR11061">
    <property type="entry name" value="RNA M5U METHYLTRANSFERASE"/>
    <property type="match status" value="1"/>
</dbReference>
<keyword evidence="2 4" id="KW-0808">Transferase</keyword>
<dbReference type="PROSITE" id="PS01230">
    <property type="entry name" value="TRMA_1"/>
    <property type="match status" value="1"/>
</dbReference>
<keyword evidence="8" id="KW-1185">Reference proteome</keyword>
<organism evidence="7 8">
    <name type="scientific">Breznakia pachnodae</name>
    <dbReference type="NCBI Taxonomy" id="265178"/>
    <lineage>
        <taxon>Bacteria</taxon>
        <taxon>Bacillati</taxon>
        <taxon>Bacillota</taxon>
        <taxon>Erysipelotrichia</taxon>
        <taxon>Erysipelotrichales</taxon>
        <taxon>Erysipelotrichaceae</taxon>
        <taxon>Breznakia</taxon>
    </lineage>
</organism>
<dbReference type="Pfam" id="PF05958">
    <property type="entry name" value="tRNA_U5-meth_tr"/>
    <property type="match status" value="1"/>
</dbReference>
<evidence type="ECO:0000313" key="8">
    <source>
        <dbReference type="Proteomes" id="UP001230220"/>
    </source>
</evidence>
<dbReference type="GO" id="GO:0032259">
    <property type="term" value="P:methylation"/>
    <property type="evidence" value="ECO:0007669"/>
    <property type="project" value="UniProtKB-KW"/>
</dbReference>
<evidence type="ECO:0000256" key="3">
    <source>
        <dbReference type="ARBA" id="ARBA00022691"/>
    </source>
</evidence>
<dbReference type="GO" id="GO:0008168">
    <property type="term" value="F:methyltransferase activity"/>
    <property type="evidence" value="ECO:0007669"/>
    <property type="project" value="UniProtKB-KW"/>
</dbReference>
<evidence type="ECO:0000256" key="2">
    <source>
        <dbReference type="ARBA" id="ARBA00022679"/>
    </source>
</evidence>
<dbReference type="EC" id="2.1.1.190" evidence="7"/>
<dbReference type="PROSITE" id="PS50926">
    <property type="entry name" value="TRAM"/>
    <property type="match status" value="1"/>
</dbReference>